<dbReference type="InterPro" id="IPR006016">
    <property type="entry name" value="UspA"/>
</dbReference>
<dbReference type="CDD" id="cd00293">
    <property type="entry name" value="USP-like"/>
    <property type="match status" value="1"/>
</dbReference>
<dbReference type="Proteomes" id="UP000277871">
    <property type="component" value="Unassembled WGS sequence"/>
</dbReference>
<comment type="similarity">
    <text evidence="1">Belongs to the universal stress protein A family.</text>
</comment>
<gene>
    <name evidence="3" type="ORF">EAE32_01845</name>
</gene>
<comment type="caution">
    <text evidence="3">The sequence shown here is derived from an EMBL/GenBank/DDBJ whole genome shotgun (WGS) entry which is preliminary data.</text>
</comment>
<evidence type="ECO:0000256" key="1">
    <source>
        <dbReference type="ARBA" id="ARBA00008791"/>
    </source>
</evidence>
<sequence length="333" mass="34593">MNKDVLNTSSNAPVLVGIDGSEIALRALDRALTEARARHVPVRLIGAYPVAVVGDPGLEMRFREAVTQECESNLMAAVEHARAQAPEVEIDTVTAEGDAARSVLRAAKDCCLVVMGKRGRGGALRGRLGSVSAAVAAHSPVPVVVVPPGEQQDGADQDQARTVVREAQDVQLAGNQDGIGQPHRVPASETDFSGTVVVGVDASGDENPAVAQAIEYAAAHGLGLSLVSVNGALSGTPEWFQDQYNQTYYFEESLKKLSGLTRSIAQRAPEVQVSDHAFLGRPGRVLVQATRTAELVVVGSRGVGGFTGLLLGSVSQAVLAGAAGPVMVVPNAR</sequence>
<dbReference type="PRINTS" id="PR01438">
    <property type="entry name" value="UNVRSLSTRESS"/>
</dbReference>
<dbReference type="Pfam" id="PF00582">
    <property type="entry name" value="Usp"/>
    <property type="match status" value="2"/>
</dbReference>
<keyword evidence="4" id="KW-1185">Reference proteome</keyword>
<name>A0A3L9LZ54_9MICC</name>
<feature type="domain" description="UspA" evidence="2">
    <location>
        <begin position="13"/>
        <end position="147"/>
    </location>
</feature>
<dbReference type="InterPro" id="IPR006015">
    <property type="entry name" value="Universal_stress_UspA"/>
</dbReference>
<organism evidence="3 4">
    <name type="scientific">Kocuria tytonicola</name>
    <dbReference type="NCBI Taxonomy" id="2055946"/>
    <lineage>
        <taxon>Bacteria</taxon>
        <taxon>Bacillati</taxon>
        <taxon>Actinomycetota</taxon>
        <taxon>Actinomycetes</taxon>
        <taxon>Micrococcales</taxon>
        <taxon>Micrococcaceae</taxon>
        <taxon>Kocuria</taxon>
    </lineage>
</organism>
<dbReference type="PANTHER" id="PTHR46268">
    <property type="entry name" value="STRESS RESPONSE PROTEIN NHAX"/>
    <property type="match status" value="1"/>
</dbReference>
<dbReference type="RefSeq" id="WP_121845136.1">
    <property type="nucleotide sequence ID" value="NZ_PHOA01000007.1"/>
</dbReference>
<dbReference type="SUPFAM" id="SSF52402">
    <property type="entry name" value="Adenine nucleotide alpha hydrolases-like"/>
    <property type="match status" value="2"/>
</dbReference>
<evidence type="ECO:0000313" key="3">
    <source>
        <dbReference type="EMBL" id="RLY94008.1"/>
    </source>
</evidence>
<evidence type="ECO:0000313" key="4">
    <source>
        <dbReference type="Proteomes" id="UP000277871"/>
    </source>
</evidence>
<dbReference type="AlphaFoldDB" id="A0A3L9LZ54"/>
<dbReference type="PANTHER" id="PTHR46268:SF6">
    <property type="entry name" value="UNIVERSAL STRESS PROTEIN UP12"/>
    <property type="match status" value="1"/>
</dbReference>
<feature type="domain" description="UspA" evidence="2">
    <location>
        <begin position="195"/>
        <end position="330"/>
    </location>
</feature>
<evidence type="ECO:0000259" key="2">
    <source>
        <dbReference type="Pfam" id="PF00582"/>
    </source>
</evidence>
<protein>
    <submittedName>
        <fullName evidence="3">Universal stress protein</fullName>
    </submittedName>
</protein>
<dbReference type="EMBL" id="RDEX01000001">
    <property type="protein sequence ID" value="RLY94008.1"/>
    <property type="molecule type" value="Genomic_DNA"/>
</dbReference>
<dbReference type="Gene3D" id="3.40.50.620">
    <property type="entry name" value="HUPs"/>
    <property type="match status" value="2"/>
</dbReference>
<dbReference type="InterPro" id="IPR014729">
    <property type="entry name" value="Rossmann-like_a/b/a_fold"/>
</dbReference>
<proteinExistence type="inferred from homology"/>
<accession>A0A3L9LZ54</accession>
<reference evidence="3 4" key="1">
    <citation type="submission" date="2018-10" db="EMBL/GenBank/DDBJ databases">
        <title>Kocuria tytonicola, new bacteria from the preen glands of American barn owls (Tyto furcata).</title>
        <authorList>
            <person name="Braun M.S."/>
            <person name="Wang E."/>
            <person name="Zimmermann S."/>
            <person name="Boutin S."/>
            <person name="Wagner H."/>
            <person name="Wink M."/>
        </authorList>
    </citation>
    <scope>NUCLEOTIDE SEQUENCE [LARGE SCALE GENOMIC DNA]</scope>
    <source>
        <strain evidence="3 4">473</strain>
    </source>
</reference>
<dbReference type="OrthoDB" id="6174426at2"/>